<sequence length="444" mass="47931">MVTAPDLKHVDTRPVIGSLCTGTGALDLGVLAALGGGRVAWCADPDPHVRSILAARMPGIPNFGDLRAVDWARVEPVDLVTVGFPCQDISAAGRRAGIREGTRSGLWTSIMAALRLLRPAYILVENVAALRWRHGGLDTVLADLAQAGFDALWRSVRASDVGAPHRRERVFLLAWQKPDTSGSSIKTSSRFWSGPNTPICQQHGTAGGEPQGRGYELIRSSTWLPTALAGIFPNDGEITDHNVVHHPPDGIDSFSKPLSTAVPRLPPRIAADSPQDLSTFALLPTPRATEGSKGSPNQRGSKGDLTLSSTIVRLPAGDADRHPASKVDWRDYASAIRRWEQVLDRPPPPPTEPGRNGRRRLAPEFVEWTMGLPPGWITDLGLPRVAQLRALGNAVVPHQAAWAIRLLLDELGAHTVRSTWARPPQRPCEREPSSPCSSSPSRSL</sequence>
<proteinExistence type="inferred from homology"/>
<evidence type="ECO:0000256" key="1">
    <source>
        <dbReference type="ARBA" id="ARBA00011975"/>
    </source>
</evidence>
<dbReference type="PRINTS" id="PR00105">
    <property type="entry name" value="C5METTRFRASE"/>
</dbReference>
<dbReference type="AlphaFoldDB" id="A0AAC9LC88"/>
<dbReference type="InterPro" id="IPR018117">
    <property type="entry name" value="C5_DNA_meth_AS"/>
</dbReference>
<feature type="region of interest" description="Disordered" evidence="7">
    <location>
        <begin position="419"/>
        <end position="444"/>
    </location>
</feature>
<evidence type="ECO:0000256" key="3">
    <source>
        <dbReference type="ARBA" id="ARBA00022679"/>
    </source>
</evidence>
<protein>
    <recommendedName>
        <fullName evidence="1">DNA (cytosine-5-)-methyltransferase</fullName>
        <ecNumber evidence="1">2.1.1.37</ecNumber>
    </recommendedName>
</protein>
<dbReference type="EMBL" id="CP016076">
    <property type="protein sequence ID" value="APU15303.1"/>
    <property type="molecule type" value="Genomic_DNA"/>
</dbReference>
<dbReference type="GO" id="GO:0003886">
    <property type="term" value="F:DNA (cytosine-5-)-methyltransferase activity"/>
    <property type="evidence" value="ECO:0007669"/>
    <property type="project" value="UniProtKB-EC"/>
</dbReference>
<dbReference type="InterPro" id="IPR029063">
    <property type="entry name" value="SAM-dependent_MTases_sf"/>
</dbReference>
<feature type="compositionally biased region" description="Polar residues" evidence="7">
    <location>
        <begin position="292"/>
        <end position="307"/>
    </location>
</feature>
<accession>A0AAC9LC88</accession>
<dbReference type="PANTHER" id="PTHR10629:SF52">
    <property type="entry name" value="DNA (CYTOSINE-5)-METHYLTRANSFERASE 1"/>
    <property type="match status" value="1"/>
</dbReference>
<evidence type="ECO:0000256" key="2">
    <source>
        <dbReference type="ARBA" id="ARBA00022603"/>
    </source>
</evidence>
<keyword evidence="5" id="KW-0680">Restriction system</keyword>
<dbReference type="PANTHER" id="PTHR10629">
    <property type="entry name" value="CYTOSINE-SPECIFIC METHYLTRANSFERASE"/>
    <property type="match status" value="1"/>
</dbReference>
<dbReference type="PROSITE" id="PS00094">
    <property type="entry name" value="C5_MTASE_1"/>
    <property type="match status" value="1"/>
</dbReference>
<organism evidence="8 9">
    <name type="scientific">Actinoalloteichus fjordicus</name>
    <dbReference type="NCBI Taxonomy" id="1612552"/>
    <lineage>
        <taxon>Bacteria</taxon>
        <taxon>Bacillati</taxon>
        <taxon>Actinomycetota</taxon>
        <taxon>Actinomycetes</taxon>
        <taxon>Pseudonocardiales</taxon>
        <taxon>Pseudonocardiaceae</taxon>
        <taxon>Actinoalloteichus</taxon>
    </lineage>
</organism>
<dbReference type="InterPro" id="IPR050390">
    <property type="entry name" value="C5-Methyltransferase"/>
</dbReference>
<feature type="active site" evidence="6">
    <location>
        <position position="86"/>
    </location>
</feature>
<gene>
    <name evidence="8" type="ORF">UA74_16275</name>
</gene>
<evidence type="ECO:0000313" key="9">
    <source>
        <dbReference type="Proteomes" id="UP000185511"/>
    </source>
</evidence>
<dbReference type="GO" id="GO:0009307">
    <property type="term" value="P:DNA restriction-modification system"/>
    <property type="evidence" value="ECO:0007669"/>
    <property type="project" value="UniProtKB-KW"/>
</dbReference>
<keyword evidence="4 6" id="KW-0949">S-adenosyl-L-methionine</keyword>
<reference evidence="9" key="1">
    <citation type="submission" date="2016-06" db="EMBL/GenBank/DDBJ databases">
        <title>Complete genome sequence of Actinoalloteichus fjordicus DSM 46855 (=ADI127-17), type strain of the new species Actinoalloteichus fjordicus.</title>
        <authorList>
            <person name="Ruckert C."/>
            <person name="Nouioui I."/>
            <person name="Willmese J."/>
            <person name="van Wezel G."/>
            <person name="Klenk H.-P."/>
            <person name="Kalinowski J."/>
            <person name="Zotchev S.B."/>
        </authorList>
    </citation>
    <scope>NUCLEOTIDE SEQUENCE [LARGE SCALE GENOMIC DNA]</scope>
    <source>
        <strain evidence="9">ADI127-7</strain>
    </source>
</reference>
<dbReference type="GO" id="GO:0032259">
    <property type="term" value="P:methylation"/>
    <property type="evidence" value="ECO:0007669"/>
    <property type="project" value="UniProtKB-KW"/>
</dbReference>
<evidence type="ECO:0000256" key="7">
    <source>
        <dbReference type="SAM" id="MobiDB-lite"/>
    </source>
</evidence>
<evidence type="ECO:0000256" key="4">
    <source>
        <dbReference type="ARBA" id="ARBA00022691"/>
    </source>
</evidence>
<dbReference type="KEGG" id="acad:UA74_16275"/>
<dbReference type="REBASE" id="182263">
    <property type="entry name" value="M.Asp1277ORF16275P"/>
</dbReference>
<dbReference type="EC" id="2.1.1.37" evidence="1"/>
<dbReference type="GO" id="GO:0044027">
    <property type="term" value="P:negative regulation of gene expression via chromosomal CpG island methylation"/>
    <property type="evidence" value="ECO:0007669"/>
    <property type="project" value="TreeGrafter"/>
</dbReference>
<keyword evidence="3 6" id="KW-0808">Transferase</keyword>
<evidence type="ECO:0000256" key="6">
    <source>
        <dbReference type="PROSITE-ProRule" id="PRU01016"/>
    </source>
</evidence>
<dbReference type="InterPro" id="IPR001525">
    <property type="entry name" value="C5_MeTfrase"/>
</dbReference>
<dbReference type="Gene3D" id="3.40.50.150">
    <property type="entry name" value="Vaccinia Virus protein VP39"/>
    <property type="match status" value="1"/>
</dbReference>
<dbReference type="SUPFAM" id="SSF53335">
    <property type="entry name" value="S-adenosyl-L-methionine-dependent methyltransferases"/>
    <property type="match status" value="1"/>
</dbReference>
<name>A0AAC9LC88_9PSEU</name>
<feature type="compositionally biased region" description="Low complexity" evidence="7">
    <location>
        <begin position="433"/>
        <end position="444"/>
    </location>
</feature>
<comment type="similarity">
    <text evidence="6">Belongs to the class I-like SAM-binding methyltransferase superfamily. C5-methyltransferase family.</text>
</comment>
<evidence type="ECO:0000256" key="5">
    <source>
        <dbReference type="ARBA" id="ARBA00022747"/>
    </source>
</evidence>
<keyword evidence="9" id="KW-1185">Reference proteome</keyword>
<dbReference type="Pfam" id="PF00145">
    <property type="entry name" value="DNA_methylase"/>
    <property type="match status" value="1"/>
</dbReference>
<dbReference type="GO" id="GO:0003677">
    <property type="term" value="F:DNA binding"/>
    <property type="evidence" value="ECO:0007669"/>
    <property type="project" value="TreeGrafter"/>
</dbReference>
<dbReference type="Proteomes" id="UP000185511">
    <property type="component" value="Chromosome"/>
</dbReference>
<dbReference type="PROSITE" id="PS51679">
    <property type="entry name" value="SAM_MT_C5"/>
    <property type="match status" value="1"/>
</dbReference>
<evidence type="ECO:0000313" key="8">
    <source>
        <dbReference type="EMBL" id="APU15303.1"/>
    </source>
</evidence>
<feature type="region of interest" description="Disordered" evidence="7">
    <location>
        <begin position="285"/>
        <end position="307"/>
    </location>
</feature>
<keyword evidence="2 6" id="KW-0489">Methyltransferase</keyword>
<dbReference type="RefSeq" id="WP_075764784.1">
    <property type="nucleotide sequence ID" value="NZ_CP016076.1"/>
</dbReference>